<keyword evidence="4" id="KW-1185">Reference proteome</keyword>
<gene>
    <name evidence="3" type="ORF">Clacol_010100</name>
</gene>
<feature type="compositionally biased region" description="Polar residues" evidence="1">
    <location>
        <begin position="302"/>
        <end position="313"/>
    </location>
</feature>
<evidence type="ECO:0000256" key="2">
    <source>
        <dbReference type="SAM" id="Phobius"/>
    </source>
</evidence>
<feature type="region of interest" description="Disordered" evidence="1">
    <location>
        <begin position="254"/>
        <end position="332"/>
    </location>
</feature>
<name>A0AAV5APY8_9AGAM</name>
<feature type="region of interest" description="Disordered" evidence="1">
    <location>
        <begin position="1"/>
        <end position="82"/>
    </location>
</feature>
<feature type="compositionally biased region" description="Low complexity" evidence="1">
    <location>
        <begin position="273"/>
        <end position="286"/>
    </location>
</feature>
<evidence type="ECO:0000256" key="1">
    <source>
        <dbReference type="SAM" id="MobiDB-lite"/>
    </source>
</evidence>
<keyword evidence="2" id="KW-1133">Transmembrane helix</keyword>
<feature type="compositionally biased region" description="Polar residues" evidence="1">
    <location>
        <begin position="322"/>
        <end position="332"/>
    </location>
</feature>
<evidence type="ECO:0000313" key="4">
    <source>
        <dbReference type="Proteomes" id="UP001050691"/>
    </source>
</evidence>
<accession>A0AAV5APY8</accession>
<organism evidence="3 4">
    <name type="scientific">Clathrus columnatus</name>
    <dbReference type="NCBI Taxonomy" id="1419009"/>
    <lineage>
        <taxon>Eukaryota</taxon>
        <taxon>Fungi</taxon>
        <taxon>Dikarya</taxon>
        <taxon>Basidiomycota</taxon>
        <taxon>Agaricomycotina</taxon>
        <taxon>Agaricomycetes</taxon>
        <taxon>Phallomycetidae</taxon>
        <taxon>Phallales</taxon>
        <taxon>Clathraceae</taxon>
        <taxon>Clathrus</taxon>
    </lineage>
</organism>
<feature type="transmembrane region" description="Helical" evidence="2">
    <location>
        <begin position="141"/>
        <end position="162"/>
    </location>
</feature>
<comment type="caution">
    <text evidence="3">The sequence shown here is derived from an EMBL/GenBank/DDBJ whole genome shotgun (WGS) entry which is preliminary data.</text>
</comment>
<feature type="compositionally biased region" description="Polar residues" evidence="1">
    <location>
        <begin position="55"/>
        <end position="75"/>
    </location>
</feature>
<keyword evidence="2" id="KW-0472">Membrane</keyword>
<feature type="compositionally biased region" description="Polar residues" evidence="1">
    <location>
        <begin position="254"/>
        <end position="271"/>
    </location>
</feature>
<protein>
    <submittedName>
        <fullName evidence="3">Uncharacterized protein</fullName>
    </submittedName>
</protein>
<reference evidence="3" key="1">
    <citation type="submission" date="2021-10" db="EMBL/GenBank/DDBJ databases">
        <title>De novo Genome Assembly of Clathrus columnatus (Basidiomycota, Fungi) Using Illumina and Nanopore Sequence Data.</title>
        <authorList>
            <person name="Ogiso-Tanaka E."/>
            <person name="Itagaki H."/>
            <person name="Hosoya T."/>
            <person name="Hosaka K."/>
        </authorList>
    </citation>
    <scope>NUCLEOTIDE SEQUENCE</scope>
    <source>
        <strain evidence="3">MO-923</strain>
    </source>
</reference>
<feature type="transmembrane region" description="Helical" evidence="2">
    <location>
        <begin position="100"/>
        <end position="121"/>
    </location>
</feature>
<proteinExistence type="predicted"/>
<dbReference type="AlphaFoldDB" id="A0AAV5APY8"/>
<keyword evidence="2" id="KW-0812">Transmembrane</keyword>
<sequence length="332" mass="36012">MADPLPSKIGEIGYLPPVEEEEETTTAEQRPRSSSIDGMNAAQADARNGRHPADNRSQTNLAGSSSRNASHTTINMPMPPKSVSSRIWSKKFGGITVGSIVRFSIVAFIVIGTIVGWVFAAKSVAASSHNNSGSGGNNSSSISPIFLHLLFAVVVIIELIILERCLFRLRAERYAHMHPGEMLLPLHRNATTAQIAARGMPMAPWNRPSLPTYAAALGFRGTGDVEDNLIAAPPPPAYGNTRGSTLLLTTIVQNRSTSSLSRRNDSNTGVTPSRRSSSSMHSGDSMLEQEQEHDSRPRPISYDTSEQQTNIQRAQRLEEALSRSQENNAERS</sequence>
<evidence type="ECO:0000313" key="3">
    <source>
        <dbReference type="EMBL" id="GJJ15822.1"/>
    </source>
</evidence>
<dbReference type="EMBL" id="BPWL01000011">
    <property type="protein sequence ID" value="GJJ15822.1"/>
    <property type="molecule type" value="Genomic_DNA"/>
</dbReference>
<dbReference type="Proteomes" id="UP001050691">
    <property type="component" value="Unassembled WGS sequence"/>
</dbReference>